<evidence type="ECO:0000313" key="3">
    <source>
        <dbReference type="EMBL" id="MFL4470201.1"/>
    </source>
</evidence>
<keyword evidence="1" id="KW-1133">Transmembrane helix</keyword>
<keyword evidence="1" id="KW-0812">Transmembrane</keyword>
<accession>A0ABW8UW78</accession>
<organism evidence="3 4">
    <name type="scientific">Tateyamaria armeniaca</name>
    <dbReference type="NCBI Taxonomy" id="2518930"/>
    <lineage>
        <taxon>Bacteria</taxon>
        <taxon>Pseudomonadati</taxon>
        <taxon>Pseudomonadota</taxon>
        <taxon>Alphaproteobacteria</taxon>
        <taxon>Rhodobacterales</taxon>
        <taxon>Roseobacteraceae</taxon>
        <taxon>Tateyamaria</taxon>
    </lineage>
</organism>
<evidence type="ECO:0000313" key="4">
    <source>
        <dbReference type="Proteomes" id="UP001627408"/>
    </source>
</evidence>
<dbReference type="RefSeq" id="WP_407592070.1">
    <property type="nucleotide sequence ID" value="NZ_JBHDIY010000002.1"/>
</dbReference>
<protein>
    <submittedName>
        <fullName evidence="3">TadE/TadG family type IV pilus assembly protein</fullName>
    </submittedName>
</protein>
<evidence type="ECO:0000259" key="2">
    <source>
        <dbReference type="Pfam" id="PF07811"/>
    </source>
</evidence>
<keyword evidence="4" id="KW-1185">Reference proteome</keyword>
<feature type="transmembrane region" description="Helical" evidence="1">
    <location>
        <begin position="21"/>
        <end position="46"/>
    </location>
</feature>
<comment type="caution">
    <text evidence="3">The sequence shown here is derived from an EMBL/GenBank/DDBJ whole genome shotgun (WGS) entry which is preliminary data.</text>
</comment>
<proteinExistence type="predicted"/>
<sequence length="178" mass="19759">MIRNATKFLRRFGRKEDGQMMVEFALAVPLIFTLFLTSVEMGIYALRQNFLDRGLDMAVRNVRLNTGANYTHNDIKQMVCDFSGFLNDCDSALKLEMNPINPRAFSGFSGSADCADVSMPVTPSRSFVHGGEHQLMLLRACYMFEPVFPTTGLGYAFTKDGSGRAKMVSLSGFVQEPG</sequence>
<reference evidence="3 4" key="1">
    <citation type="submission" date="2024-08" db="EMBL/GenBank/DDBJ databases">
        <title>Tateyamaria sp. nov., isolated from marine algae.</title>
        <authorList>
            <person name="Choi B.J."/>
            <person name="Kim J.M."/>
            <person name="Lee J.K."/>
            <person name="Choi D.G."/>
            <person name="Bayburt H."/>
            <person name="Baek J.H."/>
            <person name="Han D.M."/>
            <person name="Jeon C.O."/>
        </authorList>
    </citation>
    <scope>NUCLEOTIDE SEQUENCE [LARGE SCALE GENOMIC DNA]</scope>
    <source>
        <strain evidence="3 4">KMU-156</strain>
    </source>
</reference>
<dbReference type="EMBL" id="JBHDIY010000002">
    <property type="protein sequence ID" value="MFL4470201.1"/>
    <property type="molecule type" value="Genomic_DNA"/>
</dbReference>
<evidence type="ECO:0000256" key="1">
    <source>
        <dbReference type="SAM" id="Phobius"/>
    </source>
</evidence>
<dbReference type="InterPro" id="IPR012495">
    <property type="entry name" value="TadE-like_dom"/>
</dbReference>
<name>A0ABW8UW78_9RHOB</name>
<dbReference type="Proteomes" id="UP001627408">
    <property type="component" value="Unassembled WGS sequence"/>
</dbReference>
<gene>
    <name evidence="3" type="ORF">ACERZ8_10065</name>
</gene>
<feature type="domain" description="TadE-like" evidence="2">
    <location>
        <begin position="18"/>
        <end position="60"/>
    </location>
</feature>
<dbReference type="Pfam" id="PF07811">
    <property type="entry name" value="TadE"/>
    <property type="match status" value="1"/>
</dbReference>
<keyword evidence="1" id="KW-0472">Membrane</keyword>